<dbReference type="Pfam" id="PF10754">
    <property type="entry name" value="DUF2569"/>
    <property type="match status" value="1"/>
</dbReference>
<feature type="transmembrane region" description="Helical" evidence="1">
    <location>
        <begin position="117"/>
        <end position="139"/>
    </location>
</feature>
<dbReference type="AlphaFoldDB" id="A0A838BGF1"/>
<feature type="transmembrane region" description="Helical" evidence="1">
    <location>
        <begin position="151"/>
        <end position="171"/>
    </location>
</feature>
<dbReference type="InterPro" id="IPR019690">
    <property type="entry name" value="DUF2569"/>
</dbReference>
<comment type="caution">
    <text evidence="2">The sequence shown here is derived from an EMBL/GenBank/DDBJ whole genome shotgun (WGS) entry which is preliminary data.</text>
</comment>
<feature type="transmembrane region" description="Helical" evidence="1">
    <location>
        <begin position="83"/>
        <end position="105"/>
    </location>
</feature>
<accession>A0A838BGF1</accession>
<dbReference type="EMBL" id="JACDTY010000030">
    <property type="protein sequence ID" value="MBA1144951.1"/>
    <property type="molecule type" value="Genomic_DNA"/>
</dbReference>
<evidence type="ECO:0000256" key="1">
    <source>
        <dbReference type="SAM" id="Phobius"/>
    </source>
</evidence>
<evidence type="ECO:0000313" key="2">
    <source>
        <dbReference type="EMBL" id="MBA1144951.1"/>
    </source>
</evidence>
<keyword evidence="3" id="KW-1185">Reference proteome</keyword>
<name>A0A838BGF1_9HYPH</name>
<keyword evidence="1" id="KW-0812">Transmembrane</keyword>
<sequence length="193" mass="21583">MEGWVQFSIWHWVILLLLIGVPVFFAVRSARRPSRNSTDLVGFGGWLLLLAIGQTLSPLRTLAEFGNSIEGYQQLMTLPNGLLATYGEIALLLAFLVLQLVVLIAMFRRSPRFKKLFLLQWFAIPVVFLVDVIWISTLIKVSVSQVLAGDALVKPIVSFVVTGIWVAYIYNSVRVRNTFDRAAANAEIATAFQ</sequence>
<organism evidence="2 3">
    <name type="scientific">Mesorhizobium neociceri</name>
    <dbReference type="NCBI Taxonomy" id="1307853"/>
    <lineage>
        <taxon>Bacteria</taxon>
        <taxon>Pseudomonadati</taxon>
        <taxon>Pseudomonadota</taxon>
        <taxon>Alphaproteobacteria</taxon>
        <taxon>Hyphomicrobiales</taxon>
        <taxon>Phyllobacteriaceae</taxon>
        <taxon>Mesorhizobium</taxon>
    </lineage>
</organism>
<feature type="transmembrane region" description="Helical" evidence="1">
    <location>
        <begin position="40"/>
        <end position="63"/>
    </location>
</feature>
<proteinExistence type="predicted"/>
<keyword evidence="1" id="KW-0472">Membrane</keyword>
<keyword evidence="1" id="KW-1133">Transmembrane helix</keyword>
<gene>
    <name evidence="2" type="ORF">H0241_32670</name>
</gene>
<protein>
    <submittedName>
        <fullName evidence="2">DUF2569 family protein</fullName>
    </submittedName>
</protein>
<evidence type="ECO:0000313" key="3">
    <source>
        <dbReference type="Proteomes" id="UP000558284"/>
    </source>
</evidence>
<feature type="transmembrane region" description="Helical" evidence="1">
    <location>
        <begin position="6"/>
        <end position="28"/>
    </location>
</feature>
<dbReference type="Proteomes" id="UP000558284">
    <property type="component" value="Unassembled WGS sequence"/>
</dbReference>
<reference evidence="2 3" key="1">
    <citation type="submission" date="2020-07" db="EMBL/GenBank/DDBJ databases">
        <title>Definition of the novel symbiovar canariense within Mesorhizobium novociceri, a new species of genus Mesorhizobium nodulating Cicer canariense in the Caldera de Taburiente National Park (La Palma, Canary Islands).</title>
        <authorList>
            <person name="Leon-Barrios M."/>
            <person name="Perez-Yepez J."/>
            <person name="Flores-Felix J.D."/>
            <person name="Ramirez-Baena M.H."/>
            <person name="Pulido-Suarez L."/>
            <person name="Igual J.M."/>
            <person name="Velazquez E."/>
            <person name="Peix A."/>
        </authorList>
    </citation>
    <scope>NUCLEOTIDE SEQUENCE [LARGE SCALE GENOMIC DNA]</scope>
    <source>
        <strain evidence="2 3">CCANP35</strain>
    </source>
</reference>